<reference evidence="3 4" key="1">
    <citation type="submission" date="2019-01" db="EMBL/GenBank/DDBJ databases">
        <title>Genome sequencing of strain 2JSPR-7.</title>
        <authorList>
            <person name="Heo J."/>
            <person name="Kim S.-J."/>
            <person name="Kim J.-S."/>
            <person name="Hong S.-B."/>
            <person name="Kwon S.-W."/>
        </authorList>
    </citation>
    <scope>NUCLEOTIDE SEQUENCE [LARGE SCALE GENOMIC DNA]</scope>
    <source>
        <strain evidence="3 4">2JSPR-7</strain>
    </source>
</reference>
<evidence type="ECO:0000256" key="1">
    <source>
        <dbReference type="ARBA" id="ARBA00006817"/>
    </source>
</evidence>
<proteinExistence type="inferred from homology"/>
<keyword evidence="4" id="KW-1185">Reference proteome</keyword>
<evidence type="ECO:0000313" key="3">
    <source>
        <dbReference type="EMBL" id="QAY64063.1"/>
    </source>
</evidence>
<protein>
    <submittedName>
        <fullName evidence="3">ATPase</fullName>
    </submittedName>
</protein>
<evidence type="ECO:0000313" key="4">
    <source>
        <dbReference type="Proteomes" id="UP000291758"/>
    </source>
</evidence>
<name>A0A4P6EQE7_9MICO</name>
<dbReference type="CDD" id="cd07814">
    <property type="entry name" value="SRPBCC_CalC_Aha1-like"/>
    <property type="match status" value="1"/>
</dbReference>
<gene>
    <name evidence="3" type="ORF">ET495_13475</name>
</gene>
<feature type="domain" description="Activator of Hsp90 ATPase homologue 1/2-like C-terminal" evidence="2">
    <location>
        <begin position="17"/>
        <end position="136"/>
    </location>
</feature>
<dbReference type="InterPro" id="IPR023393">
    <property type="entry name" value="START-like_dom_sf"/>
</dbReference>
<dbReference type="KEGG" id="xyl:ET495_13475"/>
<dbReference type="OrthoDB" id="9815653at2"/>
<sequence length="144" mass="16370">MSHERHIASASTFVAEPPERVWAELLHPGARWVLGANIESDFQVGSPVTFEGHFFGRQFEDHGTVLAFERPRLMHFTHYSPLSGLPDVPENYHDIRILLEPTDGGTRILVEQRNIDTPEHARSSREQWTQALTSLAHSDGAHRR</sequence>
<dbReference type="Gene3D" id="3.30.530.20">
    <property type="match status" value="1"/>
</dbReference>
<dbReference type="AlphaFoldDB" id="A0A4P6EQE7"/>
<dbReference type="Proteomes" id="UP000291758">
    <property type="component" value="Chromosome"/>
</dbReference>
<dbReference type="Pfam" id="PF08327">
    <property type="entry name" value="AHSA1"/>
    <property type="match status" value="1"/>
</dbReference>
<dbReference type="EMBL" id="CP035495">
    <property type="protein sequence ID" value="QAY64063.1"/>
    <property type="molecule type" value="Genomic_DNA"/>
</dbReference>
<dbReference type="SUPFAM" id="SSF55961">
    <property type="entry name" value="Bet v1-like"/>
    <property type="match status" value="1"/>
</dbReference>
<comment type="similarity">
    <text evidence="1">Belongs to the AHA1 family.</text>
</comment>
<dbReference type="InterPro" id="IPR013538">
    <property type="entry name" value="ASHA1/2-like_C"/>
</dbReference>
<evidence type="ECO:0000259" key="2">
    <source>
        <dbReference type="Pfam" id="PF08327"/>
    </source>
</evidence>
<organism evidence="3 4">
    <name type="scientific">Xylanimonas allomyrinae</name>
    <dbReference type="NCBI Taxonomy" id="2509459"/>
    <lineage>
        <taxon>Bacteria</taxon>
        <taxon>Bacillati</taxon>
        <taxon>Actinomycetota</taxon>
        <taxon>Actinomycetes</taxon>
        <taxon>Micrococcales</taxon>
        <taxon>Promicromonosporaceae</taxon>
        <taxon>Xylanimonas</taxon>
    </lineage>
</organism>
<accession>A0A4P6EQE7</accession>
<dbReference type="RefSeq" id="WP_129205222.1">
    <property type="nucleotide sequence ID" value="NZ_CP035495.1"/>
</dbReference>